<dbReference type="Proteomes" id="UP000734854">
    <property type="component" value="Unassembled WGS sequence"/>
</dbReference>
<organism evidence="1 2">
    <name type="scientific">Zingiber officinale</name>
    <name type="common">Ginger</name>
    <name type="synonym">Amomum zingiber</name>
    <dbReference type="NCBI Taxonomy" id="94328"/>
    <lineage>
        <taxon>Eukaryota</taxon>
        <taxon>Viridiplantae</taxon>
        <taxon>Streptophyta</taxon>
        <taxon>Embryophyta</taxon>
        <taxon>Tracheophyta</taxon>
        <taxon>Spermatophyta</taxon>
        <taxon>Magnoliopsida</taxon>
        <taxon>Liliopsida</taxon>
        <taxon>Zingiberales</taxon>
        <taxon>Zingiberaceae</taxon>
        <taxon>Zingiber</taxon>
    </lineage>
</organism>
<gene>
    <name evidence="1" type="ORF">ZIOFF_056662</name>
</gene>
<keyword evidence="2" id="KW-1185">Reference proteome</keyword>
<reference evidence="1 2" key="1">
    <citation type="submission" date="2020-08" db="EMBL/GenBank/DDBJ databases">
        <title>Plant Genome Project.</title>
        <authorList>
            <person name="Zhang R.-G."/>
        </authorList>
    </citation>
    <scope>NUCLEOTIDE SEQUENCE [LARGE SCALE GENOMIC DNA]</scope>
    <source>
        <tissue evidence="1">Rhizome</tissue>
    </source>
</reference>
<sequence>MASSSSPINSIFNVFQFHKVDRNIYDKLIAHGTEPGVARNVVALFIWLDTIGLDVLSYLDVHASNSFAFFRLVAEAESVLDCLRCDAPPRDFALAIPVIASLSDQPIDLGFFYFNRHDAAKRIAGVLDGAGRVFFDDTLYSSFLRYEAACRRNSAPLPEELARTYELGATATTSEDQRSLFLTFSKGFPLTKEEIEAYFREKWGDCVEKVAVQRPAAGSPVGPLYGKVVFTRDGYAGLVLNDTKVYKFAINGKQVWARQFEQKRSRN</sequence>
<dbReference type="EMBL" id="JACMSC010000015">
    <property type="protein sequence ID" value="KAG6487924.1"/>
    <property type="molecule type" value="Genomic_DNA"/>
</dbReference>
<evidence type="ECO:0000313" key="2">
    <source>
        <dbReference type="Proteomes" id="UP000734854"/>
    </source>
</evidence>
<protein>
    <submittedName>
        <fullName evidence="1">Uncharacterized protein</fullName>
    </submittedName>
</protein>
<dbReference type="OrthoDB" id="583642at2759"/>
<accession>A0A8J5KQI8</accession>
<proteinExistence type="predicted"/>
<comment type="caution">
    <text evidence="1">The sequence shown here is derived from an EMBL/GenBank/DDBJ whole genome shotgun (WGS) entry which is preliminary data.</text>
</comment>
<name>A0A8J5KQI8_ZINOF</name>
<dbReference type="PANTHER" id="PTHR33527">
    <property type="entry name" value="OS07G0274300 PROTEIN"/>
    <property type="match status" value="1"/>
</dbReference>
<dbReference type="PANTHER" id="PTHR33527:SF21">
    <property type="entry name" value="OS10G0182800 PROTEIN"/>
    <property type="match status" value="1"/>
</dbReference>
<evidence type="ECO:0000313" key="1">
    <source>
        <dbReference type="EMBL" id="KAG6487924.1"/>
    </source>
</evidence>
<dbReference type="AlphaFoldDB" id="A0A8J5KQI8"/>